<sequence length="414" mass="44622">MSKKLGELVVVAIKARNLSARDVIGKGDPFTTFRIGDMAKRTKTDKRGGQHPVWDEELRFQIMDEQRHKTMKVQIYNEDKREHVLIGDEVIKLDEVFKSGEWDAWHEIKYRNKYAGEIFLEMTFYNAGIPPPVATPLRPTPVVQTPPQSSTPYKSPNSKPAPLPASYPPPANSPQLQNTTPIGLVSQSTLPYSPQGNSAPYPPQGNSAPYPPQGNSAPYPPQGVSAPYPPQTPQGASAPYLPQGASAPYPPTSAPYPPTSAPYPPTSAPYSLQTQTSAPYPPQGASLPYSPQTSAPYPPQAYPPLQVGGHPQPPQNGSPVSFPIPIPTPNAPTPNAPAPNGGYPHYNGGSQNLNYPNYSAQVQGGYQQPSYPSNNVYPPPNNQMYPPPNFGQGYPHTGVAGETGENDGETGKTK</sequence>
<feature type="compositionally biased region" description="Pro residues" evidence="1">
    <location>
        <begin position="159"/>
        <end position="172"/>
    </location>
</feature>
<dbReference type="PROSITE" id="PS50004">
    <property type="entry name" value="C2"/>
    <property type="match status" value="1"/>
</dbReference>
<accession>A0A9N9DPG5</accession>
<dbReference type="InterPro" id="IPR052981">
    <property type="entry name" value="Ingression_C2_domain"/>
</dbReference>
<evidence type="ECO:0000259" key="2">
    <source>
        <dbReference type="PROSITE" id="PS50004"/>
    </source>
</evidence>
<comment type="caution">
    <text evidence="3">The sequence shown here is derived from an EMBL/GenBank/DDBJ whole genome shotgun (WGS) entry which is preliminary data.</text>
</comment>
<feature type="compositionally biased region" description="Pro residues" evidence="1">
    <location>
        <begin position="377"/>
        <end position="389"/>
    </location>
</feature>
<dbReference type="EMBL" id="CAJVQA010006820">
    <property type="protein sequence ID" value="CAG8646990.1"/>
    <property type="molecule type" value="Genomic_DNA"/>
</dbReference>
<dbReference type="Gene3D" id="2.60.40.150">
    <property type="entry name" value="C2 domain"/>
    <property type="match status" value="1"/>
</dbReference>
<dbReference type="InterPro" id="IPR035892">
    <property type="entry name" value="C2_domain_sf"/>
</dbReference>
<feature type="compositionally biased region" description="Polar residues" evidence="1">
    <location>
        <begin position="145"/>
        <end position="157"/>
    </location>
</feature>
<protein>
    <submittedName>
        <fullName evidence="3">19432_t:CDS:1</fullName>
    </submittedName>
</protein>
<dbReference type="SUPFAM" id="SSF49562">
    <property type="entry name" value="C2 domain (Calcium/lipid-binding domain, CaLB)"/>
    <property type="match status" value="1"/>
</dbReference>
<feature type="region of interest" description="Disordered" evidence="1">
    <location>
        <begin position="136"/>
        <end position="414"/>
    </location>
</feature>
<proteinExistence type="predicted"/>
<feature type="compositionally biased region" description="Polar residues" evidence="1">
    <location>
        <begin position="175"/>
        <end position="198"/>
    </location>
</feature>
<dbReference type="AlphaFoldDB" id="A0A9N9DPG5"/>
<feature type="compositionally biased region" description="Pro residues" evidence="1">
    <location>
        <begin position="248"/>
        <end position="267"/>
    </location>
</feature>
<feature type="compositionally biased region" description="Polar residues" evidence="1">
    <location>
        <begin position="348"/>
        <end position="368"/>
    </location>
</feature>
<dbReference type="Proteomes" id="UP000789759">
    <property type="component" value="Unassembled WGS sequence"/>
</dbReference>
<name>A0A9N9DPG5_9GLOM</name>
<reference evidence="3" key="1">
    <citation type="submission" date="2021-06" db="EMBL/GenBank/DDBJ databases">
        <authorList>
            <person name="Kallberg Y."/>
            <person name="Tangrot J."/>
            <person name="Rosling A."/>
        </authorList>
    </citation>
    <scope>NUCLEOTIDE SEQUENCE</scope>
    <source>
        <strain evidence="3">FL966</strain>
    </source>
</reference>
<evidence type="ECO:0000256" key="1">
    <source>
        <dbReference type="SAM" id="MobiDB-lite"/>
    </source>
</evidence>
<evidence type="ECO:0000313" key="3">
    <source>
        <dbReference type="EMBL" id="CAG8646990.1"/>
    </source>
</evidence>
<dbReference type="OrthoDB" id="270970at2759"/>
<dbReference type="PRINTS" id="PR01217">
    <property type="entry name" value="PRICHEXTENSN"/>
</dbReference>
<dbReference type="Pfam" id="PF00168">
    <property type="entry name" value="C2"/>
    <property type="match status" value="1"/>
</dbReference>
<evidence type="ECO:0000313" key="4">
    <source>
        <dbReference type="Proteomes" id="UP000789759"/>
    </source>
</evidence>
<dbReference type="InterPro" id="IPR000008">
    <property type="entry name" value="C2_dom"/>
</dbReference>
<keyword evidence="4" id="KW-1185">Reference proteome</keyword>
<dbReference type="SMART" id="SM00239">
    <property type="entry name" value="C2"/>
    <property type="match status" value="1"/>
</dbReference>
<gene>
    <name evidence="3" type="ORF">CPELLU_LOCUS9143</name>
</gene>
<feature type="compositionally biased region" description="Pro residues" evidence="1">
    <location>
        <begin position="311"/>
        <end position="337"/>
    </location>
</feature>
<dbReference type="PANTHER" id="PTHR47052:SF3">
    <property type="entry name" value="INGRESSION PROTEIN 1"/>
    <property type="match status" value="1"/>
</dbReference>
<feature type="domain" description="C2" evidence="2">
    <location>
        <begin position="1"/>
        <end position="106"/>
    </location>
</feature>
<dbReference type="PANTHER" id="PTHR47052">
    <property type="entry name" value="CONSERVED SERINE PROLINE-RICH PROTEIN (AFU_ORTHOLOGUE AFUA_2G01790)"/>
    <property type="match status" value="1"/>
</dbReference>
<organism evidence="3 4">
    <name type="scientific">Cetraspora pellucida</name>
    <dbReference type="NCBI Taxonomy" id="1433469"/>
    <lineage>
        <taxon>Eukaryota</taxon>
        <taxon>Fungi</taxon>
        <taxon>Fungi incertae sedis</taxon>
        <taxon>Mucoromycota</taxon>
        <taxon>Glomeromycotina</taxon>
        <taxon>Glomeromycetes</taxon>
        <taxon>Diversisporales</taxon>
        <taxon>Gigasporaceae</taxon>
        <taxon>Cetraspora</taxon>
    </lineage>
</organism>